<gene>
    <name evidence="2" type="ORF">FSB75_17155</name>
</gene>
<evidence type="ECO:0000313" key="3">
    <source>
        <dbReference type="Proteomes" id="UP000321204"/>
    </source>
</evidence>
<evidence type="ECO:0000256" key="1">
    <source>
        <dbReference type="SAM" id="Phobius"/>
    </source>
</evidence>
<dbReference type="InterPro" id="IPR016181">
    <property type="entry name" value="Acyl_CoA_acyltransferase"/>
</dbReference>
<dbReference type="Gene3D" id="3.40.630.30">
    <property type="match status" value="1"/>
</dbReference>
<keyword evidence="3" id="KW-1185">Reference proteome</keyword>
<accession>A0A5B8ULL2</accession>
<keyword evidence="1" id="KW-0812">Transmembrane</keyword>
<reference evidence="2 3" key="1">
    <citation type="journal article" date="2015" name="Int. J. Syst. Evol. Microbiol.">
        <title>Flavisolibacter ginsenosidimutans sp. nov., with ginsenoside-converting activity isolated from soil used for cultivating ginseng.</title>
        <authorList>
            <person name="Zhao Y."/>
            <person name="Liu Q."/>
            <person name="Kang M.S."/>
            <person name="Jin F."/>
            <person name="Yu H."/>
            <person name="Im W.T."/>
        </authorList>
    </citation>
    <scope>NUCLEOTIDE SEQUENCE [LARGE SCALE GENOMIC DNA]</scope>
    <source>
        <strain evidence="2 3">Gsoil 636</strain>
    </source>
</reference>
<keyword evidence="1" id="KW-0472">Membrane</keyword>
<keyword evidence="1" id="KW-1133">Transmembrane helix</keyword>
<dbReference type="OrthoDB" id="677174at2"/>
<protein>
    <submittedName>
        <fullName evidence="2">Uncharacterized protein</fullName>
    </submittedName>
</protein>
<dbReference type="KEGG" id="fgg:FSB75_17155"/>
<dbReference type="EMBL" id="CP042433">
    <property type="protein sequence ID" value="QEC57557.1"/>
    <property type="molecule type" value="Genomic_DNA"/>
</dbReference>
<dbReference type="AlphaFoldDB" id="A0A5B8ULL2"/>
<feature type="transmembrane region" description="Helical" evidence="1">
    <location>
        <begin position="37"/>
        <end position="62"/>
    </location>
</feature>
<dbReference type="Proteomes" id="UP000321204">
    <property type="component" value="Chromosome"/>
</dbReference>
<evidence type="ECO:0000313" key="2">
    <source>
        <dbReference type="EMBL" id="QEC57557.1"/>
    </source>
</evidence>
<name>A0A5B8ULL2_9BACT</name>
<sequence length="205" mass="23491">MLVQAFGYLASLLLALSLLVSNDLKFRWLNTGGCFFFIVYGVLIGAFPIILTNTLLLLINLWGLVKIYRKTEDFDLLEFGTDATLIKKFLSFYAKDINAYFPDFKLEEATDAIRFVVLRDVVVANVFVAALLDDGTAEVQLNYTVPKYRDYKVGRFIFEKEKDYLLSKGIKKLVYKTVANKNHRRFLTVMGFEKTTEGYVKNLDA</sequence>
<organism evidence="2 3">
    <name type="scientific">Flavisolibacter ginsenosidimutans</name>
    <dbReference type="NCBI Taxonomy" id="661481"/>
    <lineage>
        <taxon>Bacteria</taxon>
        <taxon>Pseudomonadati</taxon>
        <taxon>Bacteroidota</taxon>
        <taxon>Chitinophagia</taxon>
        <taxon>Chitinophagales</taxon>
        <taxon>Chitinophagaceae</taxon>
        <taxon>Flavisolibacter</taxon>
    </lineage>
</organism>
<dbReference type="SUPFAM" id="SSF55729">
    <property type="entry name" value="Acyl-CoA N-acyltransferases (Nat)"/>
    <property type="match status" value="1"/>
</dbReference>
<proteinExistence type="predicted"/>